<dbReference type="AlphaFoldDB" id="A0AB34ICR8"/>
<name>A0AB34ICR8_PRYPA</name>
<evidence type="ECO:0000259" key="1">
    <source>
        <dbReference type="PROSITE" id="PS50853"/>
    </source>
</evidence>
<comment type="caution">
    <text evidence="2">The sequence shown here is derived from an EMBL/GenBank/DDBJ whole genome shotgun (WGS) entry which is preliminary data.</text>
</comment>
<dbReference type="SUPFAM" id="SSF49265">
    <property type="entry name" value="Fibronectin type III"/>
    <property type="match status" value="1"/>
</dbReference>
<sequence>MGRLRSSIVFDARTFWEGAEYTSSVLGVDKPPRACFQAAQCVALLLFLFGVLLVDQLKGEFASVLGDVRTAPCIPARAGVVLFDTRTRTFFGCDGEQWSKLAYCCAPDAPAPPLLTLVAAGGGRGEACEGGKQLLLSWDAPATHGSPIKEYSVQVATVDAPAAPPREVWRGSSLDCCIGGLESSRGLSLSLIAHAVGGSSLPSAAVELQPAPQPVAFEVADDGSCSFTDADVLTLRFDRPTNRAASDGSVGPAGIARLLNFTPPLGPMRGRWVSNDRLELRSASASALSSAASSAPFAYAAAGLRVALRLEGGLTAAPPGRSLASAATSPVLSLPNCFIEGFEAESLQQTRGSKWFIEATDVSEYAVAIDAAVSHSGGRALRLAGGRGVYFDGLKSTLPTTSGPRRLSFYIRSATAANVGYLALGGNTVQSSLLFFHLKPDGSAGLLSSKGVWRGGAYTPLKWLHVEILINWGFRTLELRLDGAHIASGIDFEWVRGAATSHPLELHLFNFDSGTVWWDDFVIALD</sequence>
<accession>A0AB34ICR8</accession>
<dbReference type="PROSITE" id="PS50853">
    <property type="entry name" value="FN3"/>
    <property type="match status" value="1"/>
</dbReference>
<dbReference type="InterPro" id="IPR036116">
    <property type="entry name" value="FN3_sf"/>
</dbReference>
<evidence type="ECO:0000313" key="3">
    <source>
        <dbReference type="Proteomes" id="UP001515480"/>
    </source>
</evidence>
<gene>
    <name evidence="2" type="ORF">AB1Y20_016547</name>
</gene>
<keyword evidence="3" id="KW-1185">Reference proteome</keyword>
<dbReference type="Gene3D" id="2.60.40.10">
    <property type="entry name" value="Immunoglobulins"/>
    <property type="match status" value="1"/>
</dbReference>
<evidence type="ECO:0000313" key="2">
    <source>
        <dbReference type="EMBL" id="KAL1495684.1"/>
    </source>
</evidence>
<protein>
    <recommendedName>
        <fullName evidence="1">Fibronectin type-III domain-containing protein</fullName>
    </recommendedName>
</protein>
<dbReference type="InterPro" id="IPR003961">
    <property type="entry name" value="FN3_dom"/>
</dbReference>
<proteinExistence type="predicted"/>
<reference evidence="2 3" key="1">
    <citation type="journal article" date="2024" name="Science">
        <title>Giant polyketide synthase enzymes in the biosynthesis of giant marine polyether toxins.</title>
        <authorList>
            <person name="Fallon T.R."/>
            <person name="Shende V.V."/>
            <person name="Wierzbicki I.H."/>
            <person name="Pendleton A.L."/>
            <person name="Watervoot N.F."/>
            <person name="Auber R.P."/>
            <person name="Gonzalez D.J."/>
            <person name="Wisecaver J.H."/>
            <person name="Moore B.S."/>
        </authorList>
    </citation>
    <scope>NUCLEOTIDE SEQUENCE [LARGE SCALE GENOMIC DNA]</scope>
    <source>
        <strain evidence="2 3">12B1</strain>
    </source>
</reference>
<dbReference type="EMBL" id="JBGBPQ010000031">
    <property type="protein sequence ID" value="KAL1495684.1"/>
    <property type="molecule type" value="Genomic_DNA"/>
</dbReference>
<dbReference type="CDD" id="cd00063">
    <property type="entry name" value="FN3"/>
    <property type="match status" value="1"/>
</dbReference>
<dbReference type="InterPro" id="IPR013783">
    <property type="entry name" value="Ig-like_fold"/>
</dbReference>
<dbReference type="Proteomes" id="UP001515480">
    <property type="component" value="Unassembled WGS sequence"/>
</dbReference>
<feature type="domain" description="Fibronectin type-III" evidence="1">
    <location>
        <begin position="109"/>
        <end position="214"/>
    </location>
</feature>
<organism evidence="2 3">
    <name type="scientific">Prymnesium parvum</name>
    <name type="common">Toxic golden alga</name>
    <dbReference type="NCBI Taxonomy" id="97485"/>
    <lineage>
        <taxon>Eukaryota</taxon>
        <taxon>Haptista</taxon>
        <taxon>Haptophyta</taxon>
        <taxon>Prymnesiophyceae</taxon>
        <taxon>Prymnesiales</taxon>
        <taxon>Prymnesiaceae</taxon>
        <taxon>Prymnesium</taxon>
    </lineage>
</organism>